<dbReference type="PANTHER" id="PTHR34137">
    <property type="entry name" value="EXODEOXYRIBONUCLEASE 7 SMALL SUBUNIT"/>
    <property type="match status" value="1"/>
</dbReference>
<comment type="function">
    <text evidence="6">Bidirectionally degrades single-stranded DNA into large acid-insoluble oligonucleotides, which are then degraded further into small acid-soluble oligonucleotides.</text>
</comment>
<comment type="similarity">
    <text evidence="1 6">Belongs to the XseB family.</text>
</comment>
<keyword evidence="5 6" id="KW-0269">Exonuclease</keyword>
<proteinExistence type="inferred from homology"/>
<dbReference type="Gene3D" id="1.10.287.1040">
    <property type="entry name" value="Exonuclease VII, small subunit"/>
    <property type="match status" value="1"/>
</dbReference>
<protein>
    <recommendedName>
        <fullName evidence="6">Exodeoxyribonuclease 7 small subunit</fullName>
        <ecNumber evidence="6">3.1.11.6</ecNumber>
    </recommendedName>
    <alternativeName>
        <fullName evidence="6">Exodeoxyribonuclease VII small subunit</fullName>
        <shortName evidence="6">Exonuclease VII small subunit</shortName>
    </alternativeName>
</protein>
<comment type="subunit">
    <text evidence="6">Heterooligomer composed of large and small subunits.</text>
</comment>
<dbReference type="EC" id="3.1.11.6" evidence="6"/>
<dbReference type="GO" id="GO:0009318">
    <property type="term" value="C:exodeoxyribonuclease VII complex"/>
    <property type="evidence" value="ECO:0007669"/>
    <property type="project" value="UniProtKB-UniRule"/>
</dbReference>
<comment type="subcellular location">
    <subcellularLocation>
        <location evidence="6">Cytoplasm</location>
    </subcellularLocation>
</comment>
<dbReference type="GO" id="GO:0005829">
    <property type="term" value="C:cytosol"/>
    <property type="evidence" value="ECO:0007669"/>
    <property type="project" value="TreeGrafter"/>
</dbReference>
<dbReference type="AlphaFoldDB" id="A0A9D1JFN0"/>
<evidence type="ECO:0000313" key="7">
    <source>
        <dbReference type="EMBL" id="HIR93084.1"/>
    </source>
</evidence>
<reference evidence="7" key="1">
    <citation type="submission" date="2020-10" db="EMBL/GenBank/DDBJ databases">
        <authorList>
            <person name="Gilroy R."/>
        </authorList>
    </citation>
    <scope>NUCLEOTIDE SEQUENCE</scope>
    <source>
        <strain evidence="7">ChiSxjej1B13-7041</strain>
    </source>
</reference>
<dbReference type="NCBIfam" id="TIGR01280">
    <property type="entry name" value="xseB"/>
    <property type="match status" value="1"/>
</dbReference>
<evidence type="ECO:0000256" key="4">
    <source>
        <dbReference type="ARBA" id="ARBA00022801"/>
    </source>
</evidence>
<dbReference type="SUPFAM" id="SSF116842">
    <property type="entry name" value="XseB-like"/>
    <property type="match status" value="1"/>
</dbReference>
<evidence type="ECO:0000313" key="8">
    <source>
        <dbReference type="Proteomes" id="UP000886841"/>
    </source>
</evidence>
<comment type="caution">
    <text evidence="7">The sequence shown here is derived from an EMBL/GenBank/DDBJ whole genome shotgun (WGS) entry which is preliminary data.</text>
</comment>
<comment type="catalytic activity">
    <reaction evidence="6">
        <text>Exonucleolytic cleavage in either 5'- to 3'- or 3'- to 5'-direction to yield nucleoside 5'-phosphates.</text>
        <dbReference type="EC" id="3.1.11.6"/>
    </reaction>
</comment>
<evidence type="ECO:0000256" key="3">
    <source>
        <dbReference type="ARBA" id="ARBA00022722"/>
    </source>
</evidence>
<dbReference type="EMBL" id="DVHU01000060">
    <property type="protein sequence ID" value="HIR93084.1"/>
    <property type="molecule type" value="Genomic_DNA"/>
</dbReference>
<dbReference type="Proteomes" id="UP000886841">
    <property type="component" value="Unassembled WGS sequence"/>
</dbReference>
<keyword evidence="4 6" id="KW-0378">Hydrolase</keyword>
<name>A0A9D1JFN0_9FIRM</name>
<accession>A0A9D1JFN0</accession>
<keyword evidence="2 6" id="KW-0963">Cytoplasm</keyword>
<dbReference type="PANTHER" id="PTHR34137:SF1">
    <property type="entry name" value="EXODEOXYRIBONUCLEASE 7 SMALL SUBUNIT"/>
    <property type="match status" value="1"/>
</dbReference>
<dbReference type="GO" id="GO:0006308">
    <property type="term" value="P:DNA catabolic process"/>
    <property type="evidence" value="ECO:0007669"/>
    <property type="project" value="UniProtKB-UniRule"/>
</dbReference>
<evidence type="ECO:0000256" key="5">
    <source>
        <dbReference type="ARBA" id="ARBA00022839"/>
    </source>
</evidence>
<dbReference type="Pfam" id="PF02609">
    <property type="entry name" value="Exonuc_VII_S"/>
    <property type="match status" value="1"/>
</dbReference>
<dbReference type="InterPro" id="IPR003761">
    <property type="entry name" value="Exonuc_VII_S"/>
</dbReference>
<dbReference type="GO" id="GO:0008855">
    <property type="term" value="F:exodeoxyribonuclease VII activity"/>
    <property type="evidence" value="ECO:0007669"/>
    <property type="project" value="UniProtKB-UniRule"/>
</dbReference>
<dbReference type="InterPro" id="IPR037004">
    <property type="entry name" value="Exonuc_VII_ssu_sf"/>
</dbReference>
<reference evidence="7" key="2">
    <citation type="journal article" date="2021" name="PeerJ">
        <title>Extensive microbial diversity within the chicken gut microbiome revealed by metagenomics and culture.</title>
        <authorList>
            <person name="Gilroy R."/>
            <person name="Ravi A."/>
            <person name="Getino M."/>
            <person name="Pursley I."/>
            <person name="Horton D.L."/>
            <person name="Alikhan N.F."/>
            <person name="Baker D."/>
            <person name="Gharbi K."/>
            <person name="Hall N."/>
            <person name="Watson M."/>
            <person name="Adriaenssens E.M."/>
            <person name="Foster-Nyarko E."/>
            <person name="Jarju S."/>
            <person name="Secka A."/>
            <person name="Antonio M."/>
            <person name="Oren A."/>
            <person name="Chaudhuri R.R."/>
            <person name="La Ragione R."/>
            <person name="Hildebrand F."/>
            <person name="Pallen M.J."/>
        </authorList>
    </citation>
    <scope>NUCLEOTIDE SEQUENCE</scope>
    <source>
        <strain evidence="7">ChiSxjej1B13-7041</strain>
    </source>
</reference>
<keyword evidence="3 6" id="KW-0540">Nuclease</keyword>
<dbReference type="PIRSF" id="PIRSF006488">
    <property type="entry name" value="Exonuc_VII_S"/>
    <property type="match status" value="1"/>
</dbReference>
<evidence type="ECO:0000256" key="2">
    <source>
        <dbReference type="ARBA" id="ARBA00022490"/>
    </source>
</evidence>
<dbReference type="HAMAP" id="MF_00337">
    <property type="entry name" value="Exonuc_7_S"/>
    <property type="match status" value="1"/>
</dbReference>
<evidence type="ECO:0000256" key="6">
    <source>
        <dbReference type="HAMAP-Rule" id="MF_00337"/>
    </source>
</evidence>
<organism evidence="7 8">
    <name type="scientific">Candidatus Egerieimonas intestinavium</name>
    <dbReference type="NCBI Taxonomy" id="2840777"/>
    <lineage>
        <taxon>Bacteria</taxon>
        <taxon>Bacillati</taxon>
        <taxon>Bacillota</taxon>
        <taxon>Clostridia</taxon>
        <taxon>Lachnospirales</taxon>
        <taxon>Lachnospiraceae</taxon>
        <taxon>Lachnospiraceae incertae sedis</taxon>
        <taxon>Candidatus Egerieimonas</taxon>
    </lineage>
</organism>
<gene>
    <name evidence="6 7" type="primary">xseB</name>
    <name evidence="7" type="ORF">IAB98_06670</name>
</gene>
<evidence type="ECO:0000256" key="1">
    <source>
        <dbReference type="ARBA" id="ARBA00009998"/>
    </source>
</evidence>
<sequence length="75" mass="8869">MAEEKKTEKEELTLEEGFQKLDELVERLEDREISLEESFQAYKQGMELLKYCSGKIDTVEKKMLQMNEDGELSEF</sequence>